<organism evidence="1 2">
    <name type="scientific">Brevibacillus formosus</name>
    <dbReference type="NCBI Taxonomy" id="54913"/>
    <lineage>
        <taxon>Bacteria</taxon>
        <taxon>Bacillati</taxon>
        <taxon>Bacillota</taxon>
        <taxon>Bacilli</taxon>
        <taxon>Bacillales</taxon>
        <taxon>Paenibacillaceae</taxon>
        <taxon>Brevibacillus</taxon>
    </lineage>
</organism>
<sequence>MMRGNEPFRDTINFENVKKINLPAPNEFSQDWEYEVSDSSRVADFLFAYENFNLEKEEKFALMIVIISSYDDAMVKEKDEESWATSIRNNLLKDIRIHKNTIDYWAMLDEADLDNCFFVTPFIREIVNVAKLGGRN</sequence>
<evidence type="ECO:0000313" key="1">
    <source>
        <dbReference type="EMBL" id="GED59181.1"/>
    </source>
</evidence>
<dbReference type="Proteomes" id="UP000319498">
    <property type="component" value="Unassembled WGS sequence"/>
</dbReference>
<keyword evidence="2" id="KW-1185">Reference proteome</keyword>
<dbReference type="EMBL" id="BJOL01000019">
    <property type="protein sequence ID" value="GED59181.1"/>
    <property type="molecule type" value="Genomic_DNA"/>
</dbReference>
<proteinExistence type="predicted"/>
<comment type="caution">
    <text evidence="1">The sequence shown here is derived from an EMBL/GenBank/DDBJ whole genome shotgun (WGS) entry which is preliminary data.</text>
</comment>
<protein>
    <submittedName>
        <fullName evidence="1">Uncharacterized protein</fullName>
    </submittedName>
</protein>
<name>A0ABQ0T787_9BACL</name>
<gene>
    <name evidence="1" type="ORF">BFO01nite_33130</name>
</gene>
<evidence type="ECO:0000313" key="2">
    <source>
        <dbReference type="Proteomes" id="UP000319498"/>
    </source>
</evidence>
<accession>A0ABQ0T787</accession>
<reference evidence="1 2" key="1">
    <citation type="submission" date="2019-06" db="EMBL/GenBank/DDBJ databases">
        <title>Whole genome shotgun sequence of Brevibacillus formosus NBRC 15716.</title>
        <authorList>
            <person name="Hosoyama A."/>
            <person name="Uohara A."/>
            <person name="Ohji S."/>
            <person name="Ichikawa N."/>
        </authorList>
    </citation>
    <scope>NUCLEOTIDE SEQUENCE [LARGE SCALE GENOMIC DNA]</scope>
    <source>
        <strain evidence="1 2">NBRC 15716</strain>
    </source>
</reference>